<dbReference type="Pfam" id="PF07690">
    <property type="entry name" value="MFS_1"/>
    <property type="match status" value="1"/>
</dbReference>
<dbReference type="GO" id="GO:0005886">
    <property type="term" value="C:plasma membrane"/>
    <property type="evidence" value="ECO:0007669"/>
    <property type="project" value="UniProtKB-SubCell"/>
</dbReference>
<dbReference type="InterPro" id="IPR050171">
    <property type="entry name" value="MFS_Transporters"/>
</dbReference>
<evidence type="ECO:0000256" key="7">
    <source>
        <dbReference type="SAM" id="Phobius"/>
    </source>
</evidence>
<keyword evidence="2" id="KW-0813">Transport</keyword>
<sequence>HNMAMVAFMSMAPLFFQEVKGFSPGLTGLAFSVFLFGGAVASPFVGHISDVFGRKTMTIGGLVGGGICLWLITFGSSEWTIFPLLIITGILMLSVRSIVLAMALEKIGNRESTVLGLISAVGEGMAALGAVLAGVLGEIDLGLVLILAGSLSVVAGLAICPLTQNSSALSCKTRGSASG</sequence>
<dbReference type="Gene3D" id="1.20.1250.20">
    <property type="entry name" value="MFS general substrate transporter like domains"/>
    <property type="match status" value="1"/>
</dbReference>
<organism evidence="9">
    <name type="scientific">marine metagenome</name>
    <dbReference type="NCBI Taxonomy" id="408172"/>
    <lineage>
        <taxon>unclassified sequences</taxon>
        <taxon>metagenomes</taxon>
        <taxon>ecological metagenomes</taxon>
    </lineage>
</organism>
<keyword evidence="3" id="KW-1003">Cell membrane</keyword>
<dbReference type="PROSITE" id="PS50850">
    <property type="entry name" value="MFS"/>
    <property type="match status" value="1"/>
</dbReference>
<feature type="transmembrane region" description="Helical" evidence="7">
    <location>
        <begin position="26"/>
        <end position="45"/>
    </location>
</feature>
<evidence type="ECO:0000256" key="5">
    <source>
        <dbReference type="ARBA" id="ARBA00022989"/>
    </source>
</evidence>
<dbReference type="InterPro" id="IPR011701">
    <property type="entry name" value="MFS"/>
</dbReference>
<name>A0A382E6N9_9ZZZZ</name>
<dbReference type="AlphaFoldDB" id="A0A382E6N9"/>
<evidence type="ECO:0000256" key="1">
    <source>
        <dbReference type="ARBA" id="ARBA00004651"/>
    </source>
</evidence>
<dbReference type="PANTHER" id="PTHR23517">
    <property type="entry name" value="RESISTANCE PROTEIN MDTM, PUTATIVE-RELATED-RELATED"/>
    <property type="match status" value="1"/>
</dbReference>
<reference evidence="9" key="1">
    <citation type="submission" date="2018-05" db="EMBL/GenBank/DDBJ databases">
        <authorList>
            <person name="Lanie J.A."/>
            <person name="Ng W.-L."/>
            <person name="Kazmierczak K.M."/>
            <person name="Andrzejewski T.M."/>
            <person name="Davidsen T.M."/>
            <person name="Wayne K.J."/>
            <person name="Tettelin H."/>
            <person name="Glass J.I."/>
            <person name="Rusch D."/>
            <person name="Podicherti R."/>
            <person name="Tsui H.-C.T."/>
            <person name="Winkler M.E."/>
        </authorList>
    </citation>
    <scope>NUCLEOTIDE SEQUENCE</scope>
</reference>
<evidence type="ECO:0000256" key="4">
    <source>
        <dbReference type="ARBA" id="ARBA00022692"/>
    </source>
</evidence>
<feature type="transmembrane region" description="Helical" evidence="7">
    <location>
        <begin position="57"/>
        <end position="75"/>
    </location>
</feature>
<evidence type="ECO:0000256" key="3">
    <source>
        <dbReference type="ARBA" id="ARBA00022475"/>
    </source>
</evidence>
<comment type="subcellular location">
    <subcellularLocation>
        <location evidence="1">Cell membrane</location>
        <topology evidence="1">Multi-pass membrane protein</topology>
    </subcellularLocation>
</comment>
<dbReference type="PANTHER" id="PTHR23517:SF3">
    <property type="entry name" value="INTEGRAL MEMBRANE TRANSPORT PROTEIN"/>
    <property type="match status" value="1"/>
</dbReference>
<evidence type="ECO:0000256" key="2">
    <source>
        <dbReference type="ARBA" id="ARBA00022448"/>
    </source>
</evidence>
<accession>A0A382E6N9</accession>
<dbReference type="GO" id="GO:0022857">
    <property type="term" value="F:transmembrane transporter activity"/>
    <property type="evidence" value="ECO:0007669"/>
    <property type="project" value="InterPro"/>
</dbReference>
<evidence type="ECO:0000256" key="6">
    <source>
        <dbReference type="ARBA" id="ARBA00023136"/>
    </source>
</evidence>
<feature type="transmembrane region" description="Helical" evidence="7">
    <location>
        <begin position="114"/>
        <end position="135"/>
    </location>
</feature>
<feature type="transmembrane region" description="Helical" evidence="7">
    <location>
        <begin position="141"/>
        <end position="162"/>
    </location>
</feature>
<keyword evidence="6 7" id="KW-0472">Membrane</keyword>
<dbReference type="EMBL" id="UINC01042641">
    <property type="protein sequence ID" value="SVB45547.1"/>
    <property type="molecule type" value="Genomic_DNA"/>
</dbReference>
<keyword evidence="4 7" id="KW-0812">Transmembrane</keyword>
<protein>
    <recommendedName>
        <fullName evidence="8">Major facilitator superfamily (MFS) profile domain-containing protein</fullName>
    </recommendedName>
</protein>
<gene>
    <name evidence="9" type="ORF">METZ01_LOCUS198401</name>
</gene>
<feature type="non-terminal residue" evidence="9">
    <location>
        <position position="1"/>
    </location>
</feature>
<dbReference type="SUPFAM" id="SSF103473">
    <property type="entry name" value="MFS general substrate transporter"/>
    <property type="match status" value="1"/>
</dbReference>
<evidence type="ECO:0000259" key="8">
    <source>
        <dbReference type="PROSITE" id="PS50850"/>
    </source>
</evidence>
<feature type="transmembrane region" description="Helical" evidence="7">
    <location>
        <begin position="81"/>
        <end position="102"/>
    </location>
</feature>
<dbReference type="InterPro" id="IPR020846">
    <property type="entry name" value="MFS_dom"/>
</dbReference>
<feature type="domain" description="Major facilitator superfamily (MFS) profile" evidence="8">
    <location>
        <begin position="1"/>
        <end position="179"/>
    </location>
</feature>
<dbReference type="InterPro" id="IPR036259">
    <property type="entry name" value="MFS_trans_sf"/>
</dbReference>
<keyword evidence="5 7" id="KW-1133">Transmembrane helix</keyword>
<proteinExistence type="predicted"/>
<evidence type="ECO:0000313" key="9">
    <source>
        <dbReference type="EMBL" id="SVB45547.1"/>
    </source>
</evidence>